<name>A0A7G9G5G4_9FIRM</name>
<evidence type="ECO:0000256" key="2">
    <source>
        <dbReference type="SAM" id="Phobius"/>
    </source>
</evidence>
<keyword evidence="2" id="KW-1133">Transmembrane helix</keyword>
<evidence type="ECO:0000313" key="3">
    <source>
        <dbReference type="EMBL" id="QNM06046.1"/>
    </source>
</evidence>
<gene>
    <name evidence="3" type="ORF">H9Q78_02460</name>
</gene>
<protein>
    <submittedName>
        <fullName evidence="3">Phage holin family protein</fullName>
    </submittedName>
</protein>
<keyword evidence="4" id="KW-1185">Reference proteome</keyword>
<dbReference type="Pfam" id="PF16079">
    <property type="entry name" value="Phage_holin_5_2"/>
    <property type="match status" value="1"/>
</dbReference>
<accession>A0A7G9G5G4</accession>
<organism evidence="3 4">
    <name type="scientific">Qiania dongpingensis</name>
    <dbReference type="NCBI Taxonomy" id="2763669"/>
    <lineage>
        <taxon>Bacteria</taxon>
        <taxon>Bacillati</taxon>
        <taxon>Bacillota</taxon>
        <taxon>Clostridia</taxon>
        <taxon>Lachnospirales</taxon>
        <taxon>Lachnospiraceae</taxon>
        <taxon>Qiania</taxon>
    </lineage>
</organism>
<keyword evidence="2" id="KW-0472">Membrane</keyword>
<evidence type="ECO:0000256" key="1">
    <source>
        <dbReference type="SAM" id="MobiDB-lite"/>
    </source>
</evidence>
<feature type="region of interest" description="Disordered" evidence="1">
    <location>
        <begin position="86"/>
        <end position="111"/>
    </location>
</feature>
<sequence length="111" mass="11473">MDFGTIGNVVGITVICYLAAMAVRATTLDNKWIPVICGLTGGILGAVGMRFMPNYPADDYISAIAVGIVSGLAATGSHQIYKQMSKKQDCGKKDDVSGQITAEDGGSDAGK</sequence>
<dbReference type="AlphaFoldDB" id="A0A7G9G5G4"/>
<feature type="compositionally biased region" description="Basic and acidic residues" evidence="1">
    <location>
        <begin position="86"/>
        <end position="96"/>
    </location>
</feature>
<dbReference type="RefSeq" id="WP_330595219.1">
    <property type="nucleotide sequence ID" value="NZ_CP060634.1"/>
</dbReference>
<keyword evidence="2" id="KW-0812">Transmembrane</keyword>
<feature type="transmembrane region" description="Helical" evidence="2">
    <location>
        <begin position="32"/>
        <end position="53"/>
    </location>
</feature>
<reference evidence="3 4" key="1">
    <citation type="submission" date="2020-08" db="EMBL/GenBank/DDBJ databases">
        <authorList>
            <person name="Liu C."/>
            <person name="Sun Q."/>
        </authorList>
    </citation>
    <scope>NUCLEOTIDE SEQUENCE [LARGE SCALE GENOMIC DNA]</scope>
    <source>
        <strain evidence="3 4">NSJ-38</strain>
    </source>
</reference>
<feature type="transmembrane region" description="Helical" evidence="2">
    <location>
        <begin position="6"/>
        <end position="25"/>
    </location>
</feature>
<dbReference type="InterPro" id="IPR032111">
    <property type="entry name" value="Clostridium_phage_holin"/>
</dbReference>
<dbReference type="KEGG" id="qdo:H9Q78_02460"/>
<dbReference type="Proteomes" id="UP000515823">
    <property type="component" value="Chromosome"/>
</dbReference>
<proteinExistence type="predicted"/>
<feature type="transmembrane region" description="Helical" evidence="2">
    <location>
        <begin position="59"/>
        <end position="77"/>
    </location>
</feature>
<dbReference type="EMBL" id="CP060634">
    <property type="protein sequence ID" value="QNM06046.1"/>
    <property type="molecule type" value="Genomic_DNA"/>
</dbReference>
<evidence type="ECO:0000313" key="4">
    <source>
        <dbReference type="Proteomes" id="UP000515823"/>
    </source>
</evidence>